<organism evidence="2">
    <name type="scientific">Streptococcus oralis</name>
    <dbReference type="NCBI Taxonomy" id="1303"/>
    <lineage>
        <taxon>Bacteria</taxon>
        <taxon>Bacillati</taxon>
        <taxon>Bacillota</taxon>
        <taxon>Bacilli</taxon>
        <taxon>Lactobacillales</taxon>
        <taxon>Streptococcaceae</taxon>
        <taxon>Streptococcus</taxon>
    </lineage>
</organism>
<proteinExistence type="predicted"/>
<dbReference type="PANTHER" id="PTHR42059:SF1">
    <property type="entry name" value="TNT DOMAIN-CONTAINING PROTEIN"/>
    <property type="match status" value="1"/>
</dbReference>
<accession>A0A6N3AW71</accession>
<protein>
    <recommendedName>
        <fullName evidence="1">TNT domain-containing protein</fullName>
    </recommendedName>
</protein>
<sequence>MKLPVGTLVDRYGYPGGTFVSPVGTPYPMRALPPGSNQKPYTIYKVLKPIDNVAASKIMPWFGEIGLGIQYELPKSVKSYIEAEHLEEVKIGNVKN</sequence>
<name>A0A6N3AW71_STROR</name>
<evidence type="ECO:0000259" key="1">
    <source>
        <dbReference type="Pfam" id="PF14021"/>
    </source>
</evidence>
<gene>
    <name evidence="2" type="ORF">SRLFYP117_00687</name>
</gene>
<feature type="domain" description="TNT" evidence="1">
    <location>
        <begin position="2"/>
        <end position="89"/>
    </location>
</feature>
<reference evidence="2" key="1">
    <citation type="submission" date="2019-11" db="EMBL/GenBank/DDBJ databases">
        <authorList>
            <person name="Feng L."/>
        </authorList>
    </citation>
    <scope>NUCLEOTIDE SEQUENCE</scope>
    <source>
        <strain evidence="2">SrubneriLFYP117</strain>
    </source>
</reference>
<dbReference type="AlphaFoldDB" id="A0A6N3AW71"/>
<dbReference type="PANTHER" id="PTHR42059">
    <property type="entry name" value="TNT DOMAIN-CONTAINING PROTEIN"/>
    <property type="match status" value="1"/>
</dbReference>
<dbReference type="EMBL" id="CACRUL010000012">
    <property type="protein sequence ID" value="VYT96719.1"/>
    <property type="molecule type" value="Genomic_DNA"/>
</dbReference>
<dbReference type="Pfam" id="PF14021">
    <property type="entry name" value="TNT"/>
    <property type="match status" value="1"/>
</dbReference>
<dbReference type="InterPro" id="IPR053024">
    <property type="entry name" value="Fungal_surface_NADase"/>
</dbReference>
<dbReference type="InterPro" id="IPR025331">
    <property type="entry name" value="TNT"/>
</dbReference>
<dbReference type="RefSeq" id="WP_074324742.1">
    <property type="nucleotide sequence ID" value="NZ_CACRUL010000012.1"/>
</dbReference>
<evidence type="ECO:0000313" key="2">
    <source>
        <dbReference type="EMBL" id="VYT96719.1"/>
    </source>
</evidence>
<dbReference type="GO" id="GO:0050135">
    <property type="term" value="F:NADP+ nucleosidase activity"/>
    <property type="evidence" value="ECO:0007669"/>
    <property type="project" value="InterPro"/>
</dbReference>